<dbReference type="RefSeq" id="WP_132847362.1">
    <property type="nucleotide sequence ID" value="NZ_CP058648.1"/>
</dbReference>
<organism evidence="2 3">
    <name type="scientific">Serpentinicella alkaliphila</name>
    <dbReference type="NCBI Taxonomy" id="1734049"/>
    <lineage>
        <taxon>Bacteria</taxon>
        <taxon>Bacillati</taxon>
        <taxon>Bacillota</taxon>
        <taxon>Clostridia</taxon>
        <taxon>Peptostreptococcales</taxon>
        <taxon>Natronincolaceae</taxon>
        <taxon>Serpentinicella</taxon>
    </lineage>
</organism>
<sequence length="75" mass="8482">MNKYDGNNSNKVNNHRDFKTSNNATTTQETAQPRSFLADLFKEPEDSDPIEAQAARDRRFGRTPCNNNNSGSFTK</sequence>
<dbReference type="AlphaFoldDB" id="A0A4R2TSZ4"/>
<feature type="compositionally biased region" description="Polar residues" evidence="1">
    <location>
        <begin position="1"/>
        <end position="12"/>
    </location>
</feature>
<accession>A0A4R2TSZ4</accession>
<keyword evidence="3" id="KW-1185">Reference proteome</keyword>
<gene>
    <name evidence="2" type="ORF">EDD79_10026</name>
</gene>
<evidence type="ECO:0000313" key="2">
    <source>
        <dbReference type="EMBL" id="TCQ07010.1"/>
    </source>
</evidence>
<feature type="compositionally biased region" description="Polar residues" evidence="1">
    <location>
        <begin position="64"/>
        <end position="75"/>
    </location>
</feature>
<protein>
    <submittedName>
        <fullName evidence="2">Uncharacterized protein</fullName>
    </submittedName>
</protein>
<dbReference type="Proteomes" id="UP000295504">
    <property type="component" value="Unassembled WGS sequence"/>
</dbReference>
<feature type="compositionally biased region" description="Polar residues" evidence="1">
    <location>
        <begin position="20"/>
        <end position="33"/>
    </location>
</feature>
<evidence type="ECO:0000313" key="3">
    <source>
        <dbReference type="Proteomes" id="UP000295504"/>
    </source>
</evidence>
<name>A0A4R2TSZ4_9FIRM</name>
<comment type="caution">
    <text evidence="2">The sequence shown here is derived from an EMBL/GenBank/DDBJ whole genome shotgun (WGS) entry which is preliminary data.</text>
</comment>
<dbReference type="EMBL" id="SLYC01000002">
    <property type="protein sequence ID" value="TCQ07010.1"/>
    <property type="molecule type" value="Genomic_DNA"/>
</dbReference>
<feature type="region of interest" description="Disordered" evidence="1">
    <location>
        <begin position="1"/>
        <end position="75"/>
    </location>
</feature>
<evidence type="ECO:0000256" key="1">
    <source>
        <dbReference type="SAM" id="MobiDB-lite"/>
    </source>
</evidence>
<proteinExistence type="predicted"/>
<reference evidence="2 3" key="1">
    <citation type="submission" date="2019-03" db="EMBL/GenBank/DDBJ databases">
        <title>Genomic Encyclopedia of Type Strains, Phase IV (KMG-IV): sequencing the most valuable type-strain genomes for metagenomic binning, comparative biology and taxonomic classification.</title>
        <authorList>
            <person name="Goeker M."/>
        </authorList>
    </citation>
    <scope>NUCLEOTIDE SEQUENCE [LARGE SCALE GENOMIC DNA]</scope>
    <source>
        <strain evidence="2 3">DSM 100013</strain>
    </source>
</reference>